<evidence type="ECO:0000259" key="1">
    <source>
        <dbReference type="Pfam" id="PF12697"/>
    </source>
</evidence>
<dbReference type="EMBL" id="CAJRAF010000002">
    <property type="protein sequence ID" value="CAG5007574.1"/>
    <property type="molecule type" value="Genomic_DNA"/>
</dbReference>
<dbReference type="SUPFAM" id="SSF53474">
    <property type="entry name" value="alpha/beta-Hydrolases"/>
    <property type="match status" value="1"/>
</dbReference>
<protein>
    <recommendedName>
        <fullName evidence="1">AB hydrolase-1 domain-containing protein</fullName>
    </recommendedName>
</protein>
<dbReference type="Proteomes" id="UP000680038">
    <property type="component" value="Unassembled WGS sequence"/>
</dbReference>
<organism evidence="2 3">
    <name type="scientific">Dyadobacter helix</name>
    <dbReference type="NCBI Taxonomy" id="2822344"/>
    <lineage>
        <taxon>Bacteria</taxon>
        <taxon>Pseudomonadati</taxon>
        <taxon>Bacteroidota</taxon>
        <taxon>Cytophagia</taxon>
        <taxon>Cytophagales</taxon>
        <taxon>Spirosomataceae</taxon>
        <taxon>Dyadobacter</taxon>
    </lineage>
</organism>
<comment type="caution">
    <text evidence="2">The sequence shown here is derived from an EMBL/GenBank/DDBJ whole genome shotgun (WGS) entry which is preliminary data.</text>
</comment>
<reference evidence="2" key="1">
    <citation type="submission" date="2021-04" db="EMBL/GenBank/DDBJ databases">
        <authorList>
            <person name="Rodrigo-Torres L."/>
            <person name="Arahal R. D."/>
            <person name="Lucena T."/>
        </authorList>
    </citation>
    <scope>NUCLEOTIDE SEQUENCE</scope>
    <source>
        <strain evidence="2">CECT 9275</strain>
    </source>
</reference>
<dbReference type="InterPro" id="IPR000073">
    <property type="entry name" value="AB_hydrolase_1"/>
</dbReference>
<sequence>MYADKKFPSEEIADPTRMNVYFISGLGADQRVFSKLQLSGEYKVNYIKWIDPLKNETLKHYAKRLVCQIDTTRPFHLVGLSFGGIVAAELASLVHPRQIIIISSTSTGVPVSGFYQKLIRFLLLHPLAAPVLKSPNFLVYRYFGANTPALKKLLKGVLEDTDGRFLKWALIRLSSWKRLTKPENLYHIHGSADRLIALKLVQPDVVVEGAGHLMVYDRASEISDLLNNRLGTSAED</sequence>
<dbReference type="Gene3D" id="3.40.50.1820">
    <property type="entry name" value="alpha/beta hydrolase"/>
    <property type="match status" value="1"/>
</dbReference>
<name>A0A916NDE2_9BACT</name>
<proteinExistence type="predicted"/>
<keyword evidence="3" id="KW-1185">Reference proteome</keyword>
<evidence type="ECO:0000313" key="2">
    <source>
        <dbReference type="EMBL" id="CAG5007574.1"/>
    </source>
</evidence>
<dbReference type="InterPro" id="IPR029058">
    <property type="entry name" value="AB_hydrolase_fold"/>
</dbReference>
<evidence type="ECO:0000313" key="3">
    <source>
        <dbReference type="Proteomes" id="UP000680038"/>
    </source>
</evidence>
<dbReference type="Pfam" id="PF12697">
    <property type="entry name" value="Abhydrolase_6"/>
    <property type="match status" value="1"/>
</dbReference>
<feature type="domain" description="AB hydrolase-1" evidence="1">
    <location>
        <begin position="64"/>
        <end position="222"/>
    </location>
</feature>
<gene>
    <name evidence="2" type="ORF">DYBT9275_04079</name>
</gene>
<accession>A0A916NDE2</accession>
<dbReference type="AlphaFoldDB" id="A0A916NDE2"/>